<feature type="transmembrane region" description="Helical" evidence="1">
    <location>
        <begin position="41"/>
        <end position="60"/>
    </location>
</feature>
<dbReference type="EMBL" id="JOKJ01000004">
    <property type="protein sequence ID" value="KEQ09965.1"/>
    <property type="molecule type" value="Genomic_DNA"/>
</dbReference>
<protein>
    <submittedName>
        <fullName evidence="2">Uncharacterized protein</fullName>
    </submittedName>
</protein>
<keyword evidence="1" id="KW-0472">Membrane</keyword>
<sequence>MAFCIIQTALIISIAFSDNVPAEVRRYSGSKSLGQMIDKTVYYAVFFIALGTLAEIGQALRNRVD</sequence>
<organism evidence="2 3">
    <name type="scientific">Pseudorhizobium pelagicum</name>
    <dbReference type="NCBI Taxonomy" id="1509405"/>
    <lineage>
        <taxon>Bacteria</taxon>
        <taxon>Pseudomonadati</taxon>
        <taxon>Pseudomonadota</taxon>
        <taxon>Alphaproteobacteria</taxon>
        <taxon>Hyphomicrobiales</taxon>
        <taxon>Rhizobiaceae</taxon>
        <taxon>Rhizobium/Agrobacterium group</taxon>
        <taxon>Pseudorhizobium</taxon>
    </lineage>
</organism>
<dbReference type="Proteomes" id="UP000052167">
    <property type="component" value="Unassembled WGS sequence"/>
</dbReference>
<evidence type="ECO:0000313" key="2">
    <source>
        <dbReference type="EMBL" id="KEQ09965.1"/>
    </source>
</evidence>
<keyword evidence="1" id="KW-1133">Transmembrane helix</keyword>
<dbReference type="AlphaFoldDB" id="A0A922P4Y6"/>
<name>A0A922P4Y6_9HYPH</name>
<accession>A0A922P4Y6</accession>
<comment type="caution">
    <text evidence="2">The sequence shown here is derived from an EMBL/GenBank/DDBJ whole genome shotgun (WGS) entry which is preliminary data.</text>
</comment>
<evidence type="ECO:0000313" key="3">
    <source>
        <dbReference type="Proteomes" id="UP000052167"/>
    </source>
</evidence>
<proteinExistence type="predicted"/>
<gene>
    <name evidence="2" type="ORF">GV68_18345</name>
</gene>
<reference evidence="2 3" key="1">
    <citation type="submission" date="2014-06" db="EMBL/GenBank/DDBJ databases">
        <title>Rhizobium pelagicum/R2-400B4.</title>
        <authorList>
            <person name="Kimes N.E."/>
            <person name="Lopez-Perez M."/>
        </authorList>
    </citation>
    <scope>NUCLEOTIDE SEQUENCE [LARGE SCALE GENOMIC DNA]</scope>
    <source>
        <strain evidence="2 3">R2-400B4</strain>
    </source>
</reference>
<evidence type="ECO:0000256" key="1">
    <source>
        <dbReference type="SAM" id="Phobius"/>
    </source>
</evidence>
<keyword evidence="1" id="KW-0812">Transmembrane</keyword>
<keyword evidence="3" id="KW-1185">Reference proteome</keyword>